<comment type="caution">
    <text evidence="1">The sequence shown here is derived from an EMBL/GenBank/DDBJ whole genome shotgun (WGS) entry which is preliminary data.</text>
</comment>
<gene>
    <name evidence="1" type="ORF">LCGC14_1818410</name>
</gene>
<evidence type="ECO:0000313" key="1">
    <source>
        <dbReference type="EMBL" id="KKL99042.1"/>
    </source>
</evidence>
<proteinExistence type="predicted"/>
<dbReference type="EMBL" id="LAZR01017767">
    <property type="protein sequence ID" value="KKL99042.1"/>
    <property type="molecule type" value="Genomic_DNA"/>
</dbReference>
<protein>
    <submittedName>
        <fullName evidence="1">Uncharacterized protein</fullName>
    </submittedName>
</protein>
<dbReference type="AlphaFoldDB" id="A0A0F9JJ71"/>
<accession>A0A0F9JJ71</accession>
<name>A0A0F9JJ71_9ZZZZ</name>
<reference evidence="1" key="1">
    <citation type="journal article" date="2015" name="Nature">
        <title>Complex archaea that bridge the gap between prokaryotes and eukaryotes.</title>
        <authorList>
            <person name="Spang A."/>
            <person name="Saw J.H."/>
            <person name="Jorgensen S.L."/>
            <person name="Zaremba-Niedzwiedzka K."/>
            <person name="Martijn J."/>
            <person name="Lind A.E."/>
            <person name="van Eijk R."/>
            <person name="Schleper C."/>
            <person name="Guy L."/>
            <person name="Ettema T.J."/>
        </authorList>
    </citation>
    <scope>NUCLEOTIDE SEQUENCE</scope>
</reference>
<sequence>MPNIHALAPNQTCAAQHVTAPRKEGTMEQSFTPKSCGCHFASDFDPTEYDGPGFIMCPVHAAAPELLEALEACEPVLRKDGERTLVVRNAGLGWRPEGELPRNLELANTARAAIEEAKK</sequence>
<organism evidence="1">
    <name type="scientific">marine sediment metagenome</name>
    <dbReference type="NCBI Taxonomy" id="412755"/>
    <lineage>
        <taxon>unclassified sequences</taxon>
        <taxon>metagenomes</taxon>
        <taxon>ecological metagenomes</taxon>
    </lineage>
</organism>